<evidence type="ECO:0000259" key="5">
    <source>
        <dbReference type="PROSITE" id="PS50977"/>
    </source>
</evidence>
<dbReference type="InterPro" id="IPR050109">
    <property type="entry name" value="HTH-type_TetR-like_transc_reg"/>
</dbReference>
<reference evidence="6 7" key="1">
    <citation type="submission" date="2022-12" db="EMBL/GenBank/DDBJ databases">
        <title>Sphingomonas abieness sp. nov., an endophytic bacterium isolated from Abies koreana.</title>
        <authorList>
            <person name="Jiang L."/>
            <person name="Lee J."/>
        </authorList>
    </citation>
    <scope>NUCLEOTIDE SEQUENCE [LARGE SCALE GENOMIC DNA]</scope>
    <source>
        <strain evidence="7">PAMB 00755</strain>
    </source>
</reference>
<dbReference type="EMBL" id="CP115174">
    <property type="protein sequence ID" value="WBO22903.1"/>
    <property type="molecule type" value="Genomic_DNA"/>
</dbReference>
<evidence type="ECO:0000313" key="7">
    <source>
        <dbReference type="Proteomes" id="UP001210865"/>
    </source>
</evidence>
<dbReference type="RefSeq" id="WP_270077542.1">
    <property type="nucleotide sequence ID" value="NZ_CP115174.1"/>
</dbReference>
<protein>
    <submittedName>
        <fullName evidence="6">TetR/AcrR family transcriptional regulator</fullName>
    </submittedName>
</protein>
<accession>A0ABY7NQK5</accession>
<dbReference type="Proteomes" id="UP001210865">
    <property type="component" value="Chromosome"/>
</dbReference>
<evidence type="ECO:0000256" key="1">
    <source>
        <dbReference type="ARBA" id="ARBA00023015"/>
    </source>
</evidence>
<dbReference type="PROSITE" id="PS50977">
    <property type="entry name" value="HTH_TETR_2"/>
    <property type="match status" value="1"/>
</dbReference>
<feature type="DNA-binding region" description="H-T-H motif" evidence="4">
    <location>
        <begin position="25"/>
        <end position="44"/>
    </location>
</feature>
<keyword evidence="1" id="KW-0805">Transcription regulation</keyword>
<organism evidence="6 7">
    <name type="scientific">Sphingomonas abietis</name>
    <dbReference type="NCBI Taxonomy" id="3012344"/>
    <lineage>
        <taxon>Bacteria</taxon>
        <taxon>Pseudomonadati</taxon>
        <taxon>Pseudomonadota</taxon>
        <taxon>Alphaproteobacteria</taxon>
        <taxon>Sphingomonadales</taxon>
        <taxon>Sphingomonadaceae</taxon>
        <taxon>Sphingomonas</taxon>
    </lineage>
</organism>
<keyword evidence="7" id="KW-1185">Reference proteome</keyword>
<gene>
    <name evidence="6" type="ORF">PBT88_01790</name>
</gene>
<dbReference type="InterPro" id="IPR009057">
    <property type="entry name" value="Homeodomain-like_sf"/>
</dbReference>
<keyword evidence="3" id="KW-0804">Transcription</keyword>
<sequence>MARKRAAIVAAAEQAFVRDGYAGSGMEGIAREAGVSIMTLYRHARTKDDLFAAVIESACHPSDSEEAARIESAMKRPLGDILFFVGVMFQERIHGPKTTSLLRVVMTEMRRFPHLGELAYRGLIDAHVERLDLFLSARAETSDITIDRRRALGHSFFNQLIGLDAYRVLLGLNVPSSQAMRERAELASRTFISNMEKRSA</sequence>
<evidence type="ECO:0000313" key="6">
    <source>
        <dbReference type="EMBL" id="WBO22903.1"/>
    </source>
</evidence>
<dbReference type="InterPro" id="IPR001647">
    <property type="entry name" value="HTH_TetR"/>
</dbReference>
<dbReference type="PRINTS" id="PR00455">
    <property type="entry name" value="HTHTETR"/>
</dbReference>
<evidence type="ECO:0000256" key="2">
    <source>
        <dbReference type="ARBA" id="ARBA00023125"/>
    </source>
</evidence>
<dbReference type="SUPFAM" id="SSF46689">
    <property type="entry name" value="Homeodomain-like"/>
    <property type="match status" value="1"/>
</dbReference>
<proteinExistence type="predicted"/>
<dbReference type="Gene3D" id="1.10.357.10">
    <property type="entry name" value="Tetracycline Repressor, domain 2"/>
    <property type="match status" value="1"/>
</dbReference>
<evidence type="ECO:0000256" key="3">
    <source>
        <dbReference type="ARBA" id="ARBA00023163"/>
    </source>
</evidence>
<evidence type="ECO:0000256" key="4">
    <source>
        <dbReference type="PROSITE-ProRule" id="PRU00335"/>
    </source>
</evidence>
<name>A0ABY7NQK5_9SPHN</name>
<dbReference type="Pfam" id="PF00440">
    <property type="entry name" value="TetR_N"/>
    <property type="match status" value="1"/>
</dbReference>
<dbReference type="InterPro" id="IPR039536">
    <property type="entry name" value="TetR_C_Proteobacteria"/>
</dbReference>
<dbReference type="PANTHER" id="PTHR30055">
    <property type="entry name" value="HTH-TYPE TRANSCRIPTIONAL REGULATOR RUTR"/>
    <property type="match status" value="1"/>
</dbReference>
<dbReference type="PANTHER" id="PTHR30055:SF234">
    <property type="entry name" value="HTH-TYPE TRANSCRIPTIONAL REGULATOR BETI"/>
    <property type="match status" value="1"/>
</dbReference>
<keyword evidence="2 4" id="KW-0238">DNA-binding</keyword>
<feature type="domain" description="HTH tetR-type" evidence="5">
    <location>
        <begin position="2"/>
        <end position="62"/>
    </location>
</feature>
<dbReference type="Pfam" id="PF14246">
    <property type="entry name" value="TetR_C_7"/>
    <property type="match status" value="1"/>
</dbReference>